<dbReference type="EMBL" id="MU825886">
    <property type="protein sequence ID" value="KAJ7384607.1"/>
    <property type="molecule type" value="Genomic_DNA"/>
</dbReference>
<sequence length="191" mass="22005">MVKAVMKIATEKPPIDETTQLYVDNMEDEKKVENTEEVVVEFQDEGRRRSPRTCVFISLLILVLLVGFLVVYVIEKSNRNKNRERGWDYGDDYIVVTNPPDLSNSSNTWHKNNVSWETQEEFYTLSDAISQEDIMGLRPIFRKDLPNDYIAYWEAKLNGKTGEKYVIISAARQTGDHRLAEEGPLPSPQTC</sequence>
<evidence type="ECO:0000313" key="3">
    <source>
        <dbReference type="Proteomes" id="UP001163046"/>
    </source>
</evidence>
<dbReference type="Proteomes" id="UP001163046">
    <property type="component" value="Unassembled WGS sequence"/>
</dbReference>
<accession>A0A9W9ZMX2</accession>
<keyword evidence="3" id="KW-1185">Reference proteome</keyword>
<keyword evidence="1" id="KW-0472">Membrane</keyword>
<reference evidence="2" key="1">
    <citation type="submission" date="2023-01" db="EMBL/GenBank/DDBJ databases">
        <title>Genome assembly of the deep-sea coral Lophelia pertusa.</title>
        <authorList>
            <person name="Herrera S."/>
            <person name="Cordes E."/>
        </authorList>
    </citation>
    <scope>NUCLEOTIDE SEQUENCE</scope>
    <source>
        <strain evidence="2">USNM1676648</strain>
        <tissue evidence="2">Polyp</tissue>
    </source>
</reference>
<gene>
    <name evidence="2" type="ORF">OS493_021239</name>
</gene>
<organism evidence="2 3">
    <name type="scientific">Desmophyllum pertusum</name>
    <dbReference type="NCBI Taxonomy" id="174260"/>
    <lineage>
        <taxon>Eukaryota</taxon>
        <taxon>Metazoa</taxon>
        <taxon>Cnidaria</taxon>
        <taxon>Anthozoa</taxon>
        <taxon>Hexacorallia</taxon>
        <taxon>Scleractinia</taxon>
        <taxon>Caryophylliina</taxon>
        <taxon>Caryophylliidae</taxon>
        <taxon>Desmophyllum</taxon>
    </lineage>
</organism>
<comment type="caution">
    <text evidence="2">The sequence shown here is derived from an EMBL/GenBank/DDBJ whole genome shotgun (WGS) entry which is preliminary data.</text>
</comment>
<name>A0A9W9ZMX2_9CNID</name>
<evidence type="ECO:0000256" key="1">
    <source>
        <dbReference type="SAM" id="Phobius"/>
    </source>
</evidence>
<evidence type="ECO:0000313" key="2">
    <source>
        <dbReference type="EMBL" id="KAJ7384607.1"/>
    </source>
</evidence>
<proteinExistence type="predicted"/>
<dbReference type="AlphaFoldDB" id="A0A9W9ZMX2"/>
<feature type="transmembrane region" description="Helical" evidence="1">
    <location>
        <begin position="54"/>
        <end position="74"/>
    </location>
</feature>
<keyword evidence="1" id="KW-0812">Transmembrane</keyword>
<keyword evidence="1" id="KW-1133">Transmembrane helix</keyword>
<dbReference type="OrthoDB" id="5962129at2759"/>
<protein>
    <submittedName>
        <fullName evidence="2">Uncharacterized protein</fullName>
    </submittedName>
</protein>